<dbReference type="Pfam" id="PF05623">
    <property type="entry name" value="DUF789"/>
    <property type="match status" value="1"/>
</dbReference>
<evidence type="ECO:0000313" key="2">
    <source>
        <dbReference type="EMBL" id="KAA8542735.1"/>
    </source>
</evidence>
<reference evidence="2 3" key="1">
    <citation type="submission" date="2019-09" db="EMBL/GenBank/DDBJ databases">
        <title>A chromosome-level genome assembly of the Chinese tupelo Nyssa sinensis.</title>
        <authorList>
            <person name="Yang X."/>
            <person name="Kang M."/>
            <person name="Yang Y."/>
            <person name="Xiong H."/>
            <person name="Wang M."/>
            <person name="Zhang Z."/>
            <person name="Wang Z."/>
            <person name="Wu H."/>
            <person name="Ma T."/>
            <person name="Liu J."/>
            <person name="Xi Z."/>
        </authorList>
    </citation>
    <scope>NUCLEOTIDE SEQUENCE [LARGE SCALE GENOMIC DNA]</scope>
    <source>
        <strain evidence="2">J267</strain>
        <tissue evidence="2">Leaf</tissue>
    </source>
</reference>
<sequence>MLGSGLQLGPARGEDMSYIPVKARKNQNQNQQPQQQQQQQQVQSAESEGKESYISSRNTKIVASDDRNPEEPSNSIPMSPSEPFVTSYISNLKRFLESTTPTVAAQYLTQTTMRGWSTCDVEFQPYFALGDLWESFTEWSAYGAGVPLKLDGNNFVQYYVPYLSGIQLYGESMRTTAELRQASKDSDSDYDNSDRSSDYETEEGIKHSGERWGHHLLFSEANFELGRLSLSDNLSTTQESSCSDESESGNHQGHLLFEFLEQDPPYSREPLTKKILDLSCQFPQLKTLRSCDLMPISWISVAWYPIYRIPAGRTLRDLDACFLTYHSLSTLVGGGEGAQVPVVVNPSDTDGVPMISLPVFGMASYKFRGSVWIQNGVCELEWANSLMQVVDNRLRLLQVNHPDFQFFASHGTYCW</sequence>
<proteinExistence type="predicted"/>
<gene>
    <name evidence="2" type="ORF">F0562_023887</name>
</gene>
<dbReference type="AlphaFoldDB" id="A0A5J5BHW9"/>
<keyword evidence="3" id="KW-1185">Reference proteome</keyword>
<dbReference type="PANTHER" id="PTHR31343:SF5">
    <property type="entry name" value="DUF789 FAMILY PROTEIN"/>
    <property type="match status" value="1"/>
</dbReference>
<accession>A0A5J5BHW9</accession>
<protein>
    <submittedName>
        <fullName evidence="2">Uncharacterized protein</fullName>
    </submittedName>
</protein>
<feature type="compositionally biased region" description="Low complexity" evidence="1">
    <location>
        <begin position="26"/>
        <end position="43"/>
    </location>
</feature>
<feature type="compositionally biased region" description="Basic and acidic residues" evidence="1">
    <location>
        <begin position="181"/>
        <end position="204"/>
    </location>
</feature>
<dbReference type="OrthoDB" id="784906at2759"/>
<name>A0A5J5BHW9_9ASTE</name>
<feature type="region of interest" description="Disordered" evidence="1">
    <location>
        <begin position="1"/>
        <end position="80"/>
    </location>
</feature>
<dbReference type="InterPro" id="IPR008507">
    <property type="entry name" value="DUF789"/>
</dbReference>
<evidence type="ECO:0000313" key="3">
    <source>
        <dbReference type="Proteomes" id="UP000325577"/>
    </source>
</evidence>
<evidence type="ECO:0000256" key="1">
    <source>
        <dbReference type="SAM" id="MobiDB-lite"/>
    </source>
</evidence>
<dbReference type="Proteomes" id="UP000325577">
    <property type="component" value="Linkage Group LG12"/>
</dbReference>
<dbReference type="PANTHER" id="PTHR31343">
    <property type="entry name" value="T15D22.8"/>
    <property type="match status" value="1"/>
</dbReference>
<feature type="region of interest" description="Disordered" evidence="1">
    <location>
        <begin position="179"/>
        <end position="204"/>
    </location>
</feature>
<organism evidence="2 3">
    <name type="scientific">Nyssa sinensis</name>
    <dbReference type="NCBI Taxonomy" id="561372"/>
    <lineage>
        <taxon>Eukaryota</taxon>
        <taxon>Viridiplantae</taxon>
        <taxon>Streptophyta</taxon>
        <taxon>Embryophyta</taxon>
        <taxon>Tracheophyta</taxon>
        <taxon>Spermatophyta</taxon>
        <taxon>Magnoliopsida</taxon>
        <taxon>eudicotyledons</taxon>
        <taxon>Gunneridae</taxon>
        <taxon>Pentapetalae</taxon>
        <taxon>asterids</taxon>
        <taxon>Cornales</taxon>
        <taxon>Nyssaceae</taxon>
        <taxon>Nyssa</taxon>
    </lineage>
</organism>
<dbReference type="EMBL" id="CM018035">
    <property type="protein sequence ID" value="KAA8542735.1"/>
    <property type="molecule type" value="Genomic_DNA"/>
</dbReference>